<name>A0ABS1TD79_9CLOT</name>
<feature type="transmembrane region" description="Helical" evidence="1">
    <location>
        <begin position="76"/>
        <end position="95"/>
    </location>
</feature>
<evidence type="ECO:0008006" key="4">
    <source>
        <dbReference type="Google" id="ProtNLM"/>
    </source>
</evidence>
<dbReference type="Proteomes" id="UP000632377">
    <property type="component" value="Unassembled WGS sequence"/>
</dbReference>
<keyword evidence="1" id="KW-1133">Transmembrane helix</keyword>
<reference evidence="2 3" key="1">
    <citation type="submission" date="2021-01" db="EMBL/GenBank/DDBJ databases">
        <title>Genome public.</title>
        <authorList>
            <person name="Liu C."/>
            <person name="Sun Q."/>
        </authorList>
    </citation>
    <scope>NUCLEOTIDE SEQUENCE [LARGE SCALE GENOMIC DNA]</scope>
    <source>
        <strain evidence="2 3">YIM B02515</strain>
    </source>
</reference>
<protein>
    <recommendedName>
        <fullName evidence="4">Zinc-finger domain-containing protein</fullName>
    </recommendedName>
</protein>
<sequence length="100" mass="11723">MRVCKSQCSMFKELYRVFINGEVDKETKEWMTEHKKECSFCREWAKNFEENKEDVLEDDKLNKNKSIDAKEVIDRVKITVTVSAGIIIFIVLWASSRIAA</sequence>
<evidence type="ECO:0000313" key="2">
    <source>
        <dbReference type="EMBL" id="MBL4937295.1"/>
    </source>
</evidence>
<keyword evidence="1" id="KW-0472">Membrane</keyword>
<accession>A0ABS1TD79</accession>
<comment type="caution">
    <text evidence="2">The sequence shown here is derived from an EMBL/GenBank/DDBJ whole genome shotgun (WGS) entry which is preliminary data.</text>
</comment>
<gene>
    <name evidence="2" type="ORF">JK636_16320</name>
</gene>
<organism evidence="2 3">
    <name type="scientific">Clostridium rhizosphaerae</name>
    <dbReference type="NCBI Taxonomy" id="2803861"/>
    <lineage>
        <taxon>Bacteria</taxon>
        <taxon>Bacillati</taxon>
        <taxon>Bacillota</taxon>
        <taxon>Clostridia</taxon>
        <taxon>Eubacteriales</taxon>
        <taxon>Clostridiaceae</taxon>
        <taxon>Clostridium</taxon>
    </lineage>
</organism>
<keyword evidence="3" id="KW-1185">Reference proteome</keyword>
<evidence type="ECO:0000256" key="1">
    <source>
        <dbReference type="SAM" id="Phobius"/>
    </source>
</evidence>
<keyword evidence="1" id="KW-0812">Transmembrane</keyword>
<dbReference type="EMBL" id="JAESWC010000014">
    <property type="protein sequence ID" value="MBL4937295.1"/>
    <property type="molecule type" value="Genomic_DNA"/>
</dbReference>
<dbReference type="RefSeq" id="WP_202750049.1">
    <property type="nucleotide sequence ID" value="NZ_JAESWC010000014.1"/>
</dbReference>
<evidence type="ECO:0000313" key="3">
    <source>
        <dbReference type="Proteomes" id="UP000632377"/>
    </source>
</evidence>
<proteinExistence type="predicted"/>